<dbReference type="Pfam" id="PF01568">
    <property type="entry name" value="Molydop_binding"/>
    <property type="match status" value="1"/>
</dbReference>
<evidence type="ECO:0000256" key="2">
    <source>
        <dbReference type="ARBA" id="ARBA00004196"/>
    </source>
</evidence>
<dbReference type="Proteomes" id="UP000000447">
    <property type="component" value="Plasmid unnamed"/>
</dbReference>
<dbReference type="eggNOG" id="COG0243">
    <property type="taxonomic scope" value="Bacteria"/>
</dbReference>
<dbReference type="InterPro" id="IPR006657">
    <property type="entry name" value="MoPterin_dinucl-bd_dom"/>
</dbReference>
<dbReference type="GO" id="GO:0016491">
    <property type="term" value="F:oxidoreductase activity"/>
    <property type="evidence" value="ECO:0007669"/>
    <property type="project" value="UniProtKB-KW"/>
</dbReference>
<dbReference type="Pfam" id="PF04879">
    <property type="entry name" value="Molybdop_Fe4S4"/>
    <property type="match status" value="1"/>
</dbReference>
<dbReference type="GO" id="GO:0043546">
    <property type="term" value="F:molybdopterin cofactor binding"/>
    <property type="evidence" value="ECO:0007669"/>
    <property type="project" value="InterPro"/>
</dbReference>
<dbReference type="PROSITE" id="PS51669">
    <property type="entry name" value="4FE4S_MOW_BIS_MGD"/>
    <property type="match status" value="1"/>
</dbReference>
<dbReference type="OrthoDB" id="9805142at2"/>
<keyword evidence="12" id="KW-1185">Reference proteome</keyword>
<name>B9L4B4_THERP</name>
<dbReference type="PANTHER" id="PTHR43598:SF1">
    <property type="entry name" value="FORMATE DEHYDROGENASE-O MAJOR SUBUNIT"/>
    <property type="match status" value="1"/>
</dbReference>
<keyword evidence="11" id="KW-0614">Plasmid</keyword>
<organism evidence="11 12">
    <name type="scientific">Thermomicrobium roseum (strain ATCC 27502 / DSM 5159 / P-2)</name>
    <dbReference type="NCBI Taxonomy" id="309801"/>
    <lineage>
        <taxon>Bacteria</taxon>
        <taxon>Pseudomonadati</taxon>
        <taxon>Thermomicrobiota</taxon>
        <taxon>Thermomicrobia</taxon>
        <taxon>Thermomicrobiales</taxon>
        <taxon>Thermomicrobiaceae</taxon>
        <taxon>Thermomicrobium</taxon>
    </lineage>
</organism>
<dbReference type="SMART" id="SM00926">
    <property type="entry name" value="Molybdop_Fe4S4"/>
    <property type="match status" value="1"/>
</dbReference>
<feature type="domain" description="4Fe-4S Mo/W bis-MGD-type" evidence="10">
    <location>
        <begin position="53"/>
        <end position="111"/>
    </location>
</feature>
<feature type="region of interest" description="Disordered" evidence="9">
    <location>
        <begin position="948"/>
        <end position="972"/>
    </location>
</feature>
<dbReference type="AlphaFoldDB" id="B9L4B4"/>
<evidence type="ECO:0000313" key="12">
    <source>
        <dbReference type="Proteomes" id="UP000000447"/>
    </source>
</evidence>
<dbReference type="RefSeq" id="WP_012642795.1">
    <property type="nucleotide sequence ID" value="NC_011961.1"/>
</dbReference>
<feature type="compositionally biased region" description="Basic and acidic residues" evidence="9">
    <location>
        <begin position="1"/>
        <end position="22"/>
    </location>
</feature>
<evidence type="ECO:0000256" key="8">
    <source>
        <dbReference type="ARBA" id="ARBA00023014"/>
    </source>
</evidence>
<dbReference type="SUPFAM" id="SSF53706">
    <property type="entry name" value="Formate dehydrogenase/DMSO reductase, domains 1-3"/>
    <property type="match status" value="1"/>
</dbReference>
<dbReference type="KEGG" id="tro:trd_A0628"/>
<evidence type="ECO:0000256" key="7">
    <source>
        <dbReference type="ARBA" id="ARBA00023004"/>
    </source>
</evidence>
<dbReference type="InterPro" id="IPR006656">
    <property type="entry name" value="Mopterin_OxRdtase"/>
</dbReference>
<dbReference type="GO" id="GO:0009061">
    <property type="term" value="P:anaerobic respiration"/>
    <property type="evidence" value="ECO:0007669"/>
    <property type="project" value="TreeGrafter"/>
</dbReference>
<protein>
    <submittedName>
        <fullName evidence="11">Formate dehydrogenase</fullName>
    </submittedName>
</protein>
<dbReference type="GO" id="GO:0030313">
    <property type="term" value="C:cell envelope"/>
    <property type="evidence" value="ECO:0007669"/>
    <property type="project" value="UniProtKB-SubCell"/>
</dbReference>
<comment type="cofactor">
    <cofactor evidence="1">
        <name>[4Fe-4S] cluster</name>
        <dbReference type="ChEBI" id="CHEBI:49883"/>
    </cofactor>
</comment>
<keyword evidence="5" id="KW-0479">Metal-binding</keyword>
<dbReference type="SUPFAM" id="SSF50692">
    <property type="entry name" value="ADC-like"/>
    <property type="match status" value="1"/>
</dbReference>
<gene>
    <name evidence="11" type="ordered locus">trd_A0628</name>
</gene>
<reference evidence="11 12" key="1">
    <citation type="journal article" date="2009" name="PLoS ONE">
        <title>Complete genome sequence of the aerobic CO-oxidizing thermophile Thermomicrobium roseum.</title>
        <authorList>
            <person name="Wu D."/>
            <person name="Raymond J."/>
            <person name="Wu M."/>
            <person name="Chatterji S."/>
            <person name="Ren Q."/>
            <person name="Graham J.E."/>
            <person name="Bryant D.A."/>
            <person name="Robb F."/>
            <person name="Colman A."/>
            <person name="Tallon L.J."/>
            <person name="Badger J.H."/>
            <person name="Madupu R."/>
            <person name="Ward N.L."/>
            <person name="Eisen J.A."/>
        </authorList>
    </citation>
    <scope>NUCLEOTIDE SEQUENCE [LARGE SCALE GENOMIC DNA]</scope>
    <source>
        <strain evidence="12">ATCC 27502 / DSM 5159 / P-2</strain>
        <plasmid evidence="11">unnamed</plasmid>
    </source>
</reference>
<dbReference type="EMBL" id="CP001276">
    <property type="protein sequence ID" value="ACM06808.1"/>
    <property type="molecule type" value="Genomic_DNA"/>
</dbReference>
<dbReference type="GO" id="GO:0009055">
    <property type="term" value="F:electron transfer activity"/>
    <property type="evidence" value="ECO:0007669"/>
    <property type="project" value="TreeGrafter"/>
</dbReference>
<evidence type="ECO:0000256" key="3">
    <source>
        <dbReference type="ARBA" id="ARBA00010312"/>
    </source>
</evidence>
<dbReference type="InterPro" id="IPR009010">
    <property type="entry name" value="Asp_de-COase-like_dom_sf"/>
</dbReference>
<keyword evidence="8" id="KW-0411">Iron-sulfur</keyword>
<dbReference type="InterPro" id="IPR006963">
    <property type="entry name" value="Mopterin_OxRdtase_4Fe-4S_dom"/>
</dbReference>
<evidence type="ECO:0000256" key="4">
    <source>
        <dbReference type="ARBA" id="ARBA00022485"/>
    </source>
</evidence>
<dbReference type="Gene3D" id="2.20.25.90">
    <property type="entry name" value="ADC-like domains"/>
    <property type="match status" value="1"/>
</dbReference>
<proteinExistence type="inferred from homology"/>
<evidence type="ECO:0000259" key="10">
    <source>
        <dbReference type="PROSITE" id="PS51669"/>
    </source>
</evidence>
<comment type="subcellular location">
    <subcellularLocation>
        <location evidence="2">Cell envelope</location>
    </subcellularLocation>
</comment>
<dbReference type="HOGENOM" id="CLU_000422_9_0_0"/>
<comment type="similarity">
    <text evidence="3">Belongs to the prokaryotic molybdopterin-containing oxidoreductase family.</text>
</comment>
<evidence type="ECO:0000256" key="5">
    <source>
        <dbReference type="ARBA" id="ARBA00022723"/>
    </source>
</evidence>
<dbReference type="Pfam" id="PF00384">
    <property type="entry name" value="Molybdopterin"/>
    <property type="match status" value="1"/>
</dbReference>
<dbReference type="Gene3D" id="3.40.50.740">
    <property type="match status" value="1"/>
</dbReference>
<evidence type="ECO:0000256" key="1">
    <source>
        <dbReference type="ARBA" id="ARBA00001966"/>
    </source>
</evidence>
<feature type="region of interest" description="Disordered" evidence="9">
    <location>
        <begin position="1"/>
        <end position="40"/>
    </location>
</feature>
<keyword evidence="6" id="KW-0560">Oxidoreductase</keyword>
<accession>B9L4B4</accession>
<evidence type="ECO:0000313" key="11">
    <source>
        <dbReference type="EMBL" id="ACM06808.1"/>
    </source>
</evidence>
<dbReference type="Gene3D" id="3.30.2070.10">
    <property type="entry name" value="Formate dehydrogenase/DMSO reductase"/>
    <property type="match status" value="1"/>
</dbReference>
<dbReference type="GO" id="GO:0051539">
    <property type="term" value="F:4 iron, 4 sulfur cluster binding"/>
    <property type="evidence" value="ECO:0007669"/>
    <property type="project" value="UniProtKB-KW"/>
</dbReference>
<dbReference type="Gene3D" id="3.40.228.10">
    <property type="entry name" value="Dimethylsulfoxide Reductase, domain 2"/>
    <property type="match status" value="1"/>
</dbReference>
<evidence type="ECO:0000256" key="9">
    <source>
        <dbReference type="SAM" id="MobiDB-lite"/>
    </source>
</evidence>
<dbReference type="PANTHER" id="PTHR43598">
    <property type="entry name" value="TUNGSTEN-CONTAINING FORMYLMETHANOFURAN DEHYDROGENASE 2 SUBUNIT B"/>
    <property type="match status" value="1"/>
</dbReference>
<keyword evidence="7" id="KW-0408">Iron</keyword>
<evidence type="ECO:0000256" key="6">
    <source>
        <dbReference type="ARBA" id="ARBA00023002"/>
    </source>
</evidence>
<dbReference type="Gene3D" id="2.40.40.20">
    <property type="match status" value="1"/>
</dbReference>
<keyword evidence="4" id="KW-0004">4Fe-4S</keyword>
<sequence>MQRESRATTMQAERRAVREPFVPERTSGLASYPPPERWDDWEERGPDERVRRYFLIPTVCFNCEAACGLLAYVDKETLDIRKLEGHPFHPGSRGRNCAKGPATINQVKDPERILYPLRRVGPRGSGKWERVSWDEVLDDIAGRMRRAFLEGRQNEVMYHVGRPGEDGFMERVLWSWGVDGHNSHTNVCSSGGRFGYAVWMGADRPSPDHANARFIFLVSAHLESGHYFNPHAQRIMEAKQRGAKLAVMDPRLSNTAAMADYWLPAAPGTEAFVLLSIANVLIQEEWFDREFVRRWTNWDEYLRVVHPGCPVTFDEFVQRLKEEYARYTPEAAEQLSGIPARTIVELAQELARAAPAVSTHNWRAAAAAHLGGWTVPRALFFLNVLTGSVGTPGGTQPNIWDKHVPRPFAEPPRQKVWNELTWPKEYPLAHHEMSFLLPHFLKEGRGKLAVYFTRVYNPVWTNPDGFTWIEVLQDESLIELHAALTPTWSETAWYADYVLPMGHAPERHDTHSYETHAARWIGFRQPVLRVAREKLGQPVRVTYEANPGEVWEENEFWIELSWRVDPDGSLGIRRWYESPYRPGEKVTVDEYYQWIFEHSIPGLPEAAAAEGLTPLQYMRRYGAFELEKQRYRQYEDPVPEEELAQSWVDPENGRIWTLTPPPHTTNIVPVPGVPPGPRGRWAGVMVDGEPKRGFPTPSGKLEFFSRTLWEWGWPEYAIPCTIESHVGPNQLDRAAGEMVLLPNFRVPTLIHTRSGNAKWLNELTHSNPLWLHPSDAERIGVRTGDLVRVETEIGYFVDRVWVTEAIRPGVAACSHHLGRWRLAEGTGGERWSTALVEIERLSDGRYRLRQRAGVRPFASGDPDSQLVFWGDAGVHQNLTFPVQPDPISGQHCWHQKVRIVKAGPDDRYGDVVVDTRKSMEVYRRWLAMTRPAPGPDGTRRPIWMLRPYKPDPSAYRIDSPTGRGDGPRPSGA</sequence>
<dbReference type="GO" id="GO:0030151">
    <property type="term" value="F:molybdenum ion binding"/>
    <property type="evidence" value="ECO:0007669"/>
    <property type="project" value="TreeGrafter"/>
</dbReference>
<geneLocation type="plasmid" evidence="12">
    <name>Tros</name>
</geneLocation>